<feature type="transmembrane region" description="Helical" evidence="1">
    <location>
        <begin position="31"/>
        <end position="48"/>
    </location>
</feature>
<protein>
    <submittedName>
        <fullName evidence="2">Uncharacterized protein</fullName>
    </submittedName>
</protein>
<dbReference type="Proteomes" id="UP000608754">
    <property type="component" value="Unassembled WGS sequence"/>
</dbReference>
<evidence type="ECO:0000256" key="1">
    <source>
        <dbReference type="SAM" id="Phobius"/>
    </source>
</evidence>
<reference evidence="2" key="1">
    <citation type="submission" date="2020-10" db="EMBL/GenBank/DDBJ databases">
        <authorList>
            <person name="Lu T."/>
            <person name="Wang Q."/>
            <person name="Han X."/>
        </authorList>
    </citation>
    <scope>NUCLEOTIDE SEQUENCE</scope>
    <source>
        <strain evidence="2">WQ 117</strain>
    </source>
</reference>
<keyword evidence="1" id="KW-1133">Transmembrane helix</keyword>
<accession>A0A8J7KCT3</accession>
<gene>
    <name evidence="2" type="ORF">IM532_03845</name>
</gene>
<organism evidence="2 3">
    <name type="scientific">Faecalibacter rhinopitheci</name>
    <dbReference type="NCBI Taxonomy" id="2779678"/>
    <lineage>
        <taxon>Bacteria</taxon>
        <taxon>Pseudomonadati</taxon>
        <taxon>Bacteroidota</taxon>
        <taxon>Flavobacteriia</taxon>
        <taxon>Flavobacteriales</taxon>
        <taxon>Weeksellaceae</taxon>
        <taxon>Faecalibacter</taxon>
    </lineage>
</organism>
<evidence type="ECO:0000313" key="2">
    <source>
        <dbReference type="EMBL" id="MBF0596596.1"/>
    </source>
</evidence>
<name>A0A8J7KCT3_9FLAO</name>
<proteinExistence type="predicted"/>
<sequence>MKQNLLLTGLFFIVLFGMKYIFDKSDVKTMLVYSITGAIIFFAYRTFVRPRFTRNKNDQEN</sequence>
<keyword evidence="3" id="KW-1185">Reference proteome</keyword>
<dbReference type="EMBL" id="JADGIK010000002">
    <property type="protein sequence ID" value="MBF0596596.1"/>
    <property type="molecule type" value="Genomic_DNA"/>
</dbReference>
<keyword evidence="1" id="KW-0472">Membrane</keyword>
<dbReference type="RefSeq" id="WP_194182126.1">
    <property type="nucleotide sequence ID" value="NZ_JADGIK010000002.1"/>
</dbReference>
<dbReference type="AlphaFoldDB" id="A0A8J7KCT3"/>
<evidence type="ECO:0000313" key="3">
    <source>
        <dbReference type="Proteomes" id="UP000608754"/>
    </source>
</evidence>
<keyword evidence="1" id="KW-0812">Transmembrane</keyword>
<comment type="caution">
    <text evidence="2">The sequence shown here is derived from an EMBL/GenBank/DDBJ whole genome shotgun (WGS) entry which is preliminary data.</text>
</comment>